<dbReference type="InterPro" id="IPR011050">
    <property type="entry name" value="Pectin_lyase_fold/virulence"/>
</dbReference>
<dbReference type="InterPro" id="IPR012334">
    <property type="entry name" value="Pectin_lyas_fold"/>
</dbReference>
<evidence type="ECO:0000313" key="3">
    <source>
        <dbReference type="EMBL" id="BAJ93860.1"/>
    </source>
</evidence>
<dbReference type="SUPFAM" id="SSF51126">
    <property type="entry name" value="Pectin lyase-like"/>
    <property type="match status" value="1"/>
</dbReference>
<reference evidence="3" key="1">
    <citation type="journal article" date="2011" name="Plant Physiol.">
        <title>Comprehensive sequence analysis of 24,783 barley full-length cDNAs derived from 12 clone libraries.</title>
        <authorList>
            <person name="Matsumoto T."/>
            <person name="Tanaka T."/>
            <person name="Sakai H."/>
            <person name="Amano N."/>
            <person name="Kanamori H."/>
            <person name="Kurita K."/>
            <person name="Kikuta A."/>
            <person name="Kamiya K."/>
            <person name="Yamamoto M."/>
            <person name="Ikawa H."/>
            <person name="Fujii N."/>
            <person name="Hori K."/>
            <person name="Itoh T."/>
            <person name="Sato K."/>
        </authorList>
    </citation>
    <scope>NUCLEOTIDE SEQUENCE</scope>
    <source>
        <tissue evidence="3">Shoot and root</tissue>
    </source>
</reference>
<dbReference type="EMBL" id="AK362656">
    <property type="protein sequence ID" value="BAJ93860.1"/>
    <property type="molecule type" value="mRNA"/>
</dbReference>
<evidence type="ECO:0000256" key="1">
    <source>
        <dbReference type="SAM" id="MobiDB-lite"/>
    </source>
</evidence>
<organism evidence="3">
    <name type="scientific">Hordeum vulgare subsp. vulgare</name>
    <name type="common">Domesticated barley</name>
    <dbReference type="NCBI Taxonomy" id="112509"/>
    <lineage>
        <taxon>Eukaryota</taxon>
        <taxon>Viridiplantae</taxon>
        <taxon>Streptophyta</taxon>
        <taxon>Embryophyta</taxon>
        <taxon>Tracheophyta</taxon>
        <taxon>Spermatophyta</taxon>
        <taxon>Magnoliopsida</taxon>
        <taxon>Liliopsida</taxon>
        <taxon>Poales</taxon>
        <taxon>Poaceae</taxon>
        <taxon>BOP clade</taxon>
        <taxon>Pooideae</taxon>
        <taxon>Triticodae</taxon>
        <taxon>Triticeae</taxon>
        <taxon>Hordeinae</taxon>
        <taxon>Hordeum</taxon>
    </lineage>
</organism>
<feature type="non-terminal residue" evidence="3">
    <location>
        <position position="1"/>
    </location>
</feature>
<dbReference type="Pfam" id="PF12708">
    <property type="entry name" value="Pect-lyase_RHGA_epim"/>
    <property type="match status" value="1"/>
</dbReference>
<proteinExistence type="evidence at transcript level"/>
<dbReference type="PANTHER" id="PTHR33928">
    <property type="entry name" value="POLYGALACTURONASE QRT3"/>
    <property type="match status" value="1"/>
</dbReference>
<evidence type="ECO:0000259" key="2">
    <source>
        <dbReference type="Pfam" id="PF12708"/>
    </source>
</evidence>
<sequence length="549" mass="57407">RASKQNHSASATTRTPREKGYVCPFGPSLSYRYRSRERERERGETPAIDAVAAQGRVQERRGGGVSMEVLAGGGRGLLHAALLVGALLVALAGGAEAWAPHHGAAGARSGAERRYRDLAAGRMESVRSSFGKARRGLATSSAGSRVYHVTDYGADPTGATDATAAIKKAIADAFSLPSNATMTAGIPDLGGAEIHLDGGSYLVNGPLTLPASGGGNFKIHSGSLRASAEFPTDRYLIELSAGSSAPASSYHYEYATLRDLMLDCGYRGGGVAVVDSLRVGIDNCYVAHFETEGILVRGGHETYIRNTFLGQHMTAGKDPGERSFTGTAIRLDGNDNSVSDVVVFSAATGIMVTGGANTISGVHCYNKAAGFGGTGIYLKLPGLTQTWVSNCYMDYTSIVAEDPVLLHVSGSFFLGDANVVLKAVRGVARGVHITGNLFNGRDKGVDTVQLDGAFGTVEQVYVQQNSAMGMNLKATTARGSADGNGSSWTVDFAPVLLFPDRIGHVQYSLVAGDAFPGHTLRNISGNQVVVATDKDVSATVHVLVDQNSN</sequence>
<dbReference type="PANTHER" id="PTHR33928:SF7">
    <property type="entry name" value="POLYGALACTURONASE QRT3"/>
    <property type="match status" value="1"/>
</dbReference>
<name>F2DFI9_HORVV</name>
<feature type="compositionally biased region" description="Polar residues" evidence="1">
    <location>
        <begin position="1"/>
        <end position="14"/>
    </location>
</feature>
<dbReference type="Gene3D" id="2.160.20.10">
    <property type="entry name" value="Single-stranded right-handed beta-helix, Pectin lyase-like"/>
    <property type="match status" value="1"/>
</dbReference>
<dbReference type="InterPro" id="IPR039279">
    <property type="entry name" value="QRT3-like"/>
</dbReference>
<dbReference type="InterPro" id="IPR024535">
    <property type="entry name" value="RHGA/B-epi-like_pectate_lyase"/>
</dbReference>
<protein>
    <submittedName>
        <fullName evidence="3">Predicted protein</fullName>
    </submittedName>
</protein>
<accession>F2DFI9</accession>
<feature type="region of interest" description="Disordered" evidence="1">
    <location>
        <begin position="1"/>
        <end position="21"/>
    </location>
</feature>
<dbReference type="GO" id="GO:0004650">
    <property type="term" value="F:polygalacturonase activity"/>
    <property type="evidence" value="ECO:0007669"/>
    <property type="project" value="InterPro"/>
</dbReference>
<feature type="domain" description="Rhamnogalacturonase A/B/Epimerase-like pectate lyase" evidence="2">
    <location>
        <begin position="149"/>
        <end position="208"/>
    </location>
</feature>
<dbReference type="AlphaFoldDB" id="F2DFI9"/>